<dbReference type="CDD" id="cd04301">
    <property type="entry name" value="NAT_SF"/>
    <property type="match status" value="1"/>
</dbReference>
<dbReference type="EMBL" id="AP027266">
    <property type="protein sequence ID" value="BDW85597.1"/>
    <property type="molecule type" value="Genomic_DNA"/>
</dbReference>
<gene>
    <name evidence="4" type="ORF">MACH21_17740</name>
</gene>
<reference evidence="4 5" key="1">
    <citation type="submission" date="2023-01" db="EMBL/GenBank/DDBJ databases">
        <title>Complete genome sequence of Roseicyclus marinus strain Dej080120_10.</title>
        <authorList>
            <person name="Ueki S."/>
            <person name="Maruyama F."/>
        </authorList>
    </citation>
    <scope>NUCLEOTIDE SEQUENCE [LARGE SCALE GENOMIC DNA]</scope>
    <source>
        <strain evidence="4 5">Dej080120_10</strain>
    </source>
</reference>
<dbReference type="GO" id="GO:0016747">
    <property type="term" value="F:acyltransferase activity, transferring groups other than amino-acyl groups"/>
    <property type="evidence" value="ECO:0007669"/>
    <property type="project" value="InterPro"/>
</dbReference>
<keyword evidence="1" id="KW-0808">Transferase</keyword>
<dbReference type="InterPro" id="IPR016181">
    <property type="entry name" value="Acyl_CoA_acyltransferase"/>
</dbReference>
<sequence>MAVSVFIARRIDAGLFAQVHEQVFDAPVDAHLLERFLAADHLHIAVAVDRDLMIGICSGVIHHSPDRPDSFWITRLAVAPPWRRLGIGTRLVMTASDHARRLGCHEIAAMALPEDAGVPAFWDSLRWTRTGTGAGLVSCPL</sequence>
<evidence type="ECO:0000256" key="1">
    <source>
        <dbReference type="ARBA" id="ARBA00022679"/>
    </source>
</evidence>
<evidence type="ECO:0000313" key="5">
    <source>
        <dbReference type="Proteomes" id="UP001337723"/>
    </source>
</evidence>
<dbReference type="Gene3D" id="3.40.630.30">
    <property type="match status" value="1"/>
</dbReference>
<dbReference type="InterPro" id="IPR000182">
    <property type="entry name" value="GNAT_dom"/>
</dbReference>
<keyword evidence="2" id="KW-0012">Acyltransferase</keyword>
<accession>A0AA48H8B5</accession>
<evidence type="ECO:0000313" key="4">
    <source>
        <dbReference type="EMBL" id="BDW85597.1"/>
    </source>
</evidence>
<dbReference type="PANTHER" id="PTHR43877">
    <property type="entry name" value="AMINOALKYLPHOSPHONATE N-ACETYLTRANSFERASE-RELATED-RELATED"/>
    <property type="match status" value="1"/>
</dbReference>
<dbReference type="Pfam" id="PF00583">
    <property type="entry name" value="Acetyltransf_1"/>
    <property type="match status" value="1"/>
</dbReference>
<proteinExistence type="predicted"/>
<dbReference type="KEGG" id="rmai:MACH21_17740"/>
<evidence type="ECO:0000259" key="3">
    <source>
        <dbReference type="PROSITE" id="PS51186"/>
    </source>
</evidence>
<keyword evidence="5" id="KW-1185">Reference proteome</keyword>
<dbReference type="InterPro" id="IPR050832">
    <property type="entry name" value="Bact_Acetyltransf"/>
</dbReference>
<dbReference type="Proteomes" id="UP001337723">
    <property type="component" value="Chromosome"/>
</dbReference>
<dbReference type="SUPFAM" id="SSF55729">
    <property type="entry name" value="Acyl-CoA N-acyltransferases (Nat)"/>
    <property type="match status" value="1"/>
</dbReference>
<evidence type="ECO:0000256" key="2">
    <source>
        <dbReference type="ARBA" id="ARBA00023315"/>
    </source>
</evidence>
<protein>
    <recommendedName>
        <fullName evidence="3">N-acetyltransferase domain-containing protein</fullName>
    </recommendedName>
</protein>
<dbReference type="PROSITE" id="PS51186">
    <property type="entry name" value="GNAT"/>
    <property type="match status" value="1"/>
</dbReference>
<feature type="domain" description="N-acetyltransferase" evidence="3">
    <location>
        <begin position="3"/>
        <end position="141"/>
    </location>
</feature>
<dbReference type="PANTHER" id="PTHR43877:SF1">
    <property type="entry name" value="ACETYLTRANSFERASE"/>
    <property type="match status" value="1"/>
</dbReference>
<name>A0AA48H8B5_9RHOB</name>
<dbReference type="RefSeq" id="WP_338271410.1">
    <property type="nucleotide sequence ID" value="NZ_AP027266.1"/>
</dbReference>
<organism evidence="4 5">
    <name type="scientific">Roseicyclus marinus</name>
    <dbReference type="NCBI Taxonomy" id="2161673"/>
    <lineage>
        <taxon>Bacteria</taxon>
        <taxon>Pseudomonadati</taxon>
        <taxon>Pseudomonadota</taxon>
        <taxon>Alphaproteobacteria</taxon>
        <taxon>Rhodobacterales</taxon>
        <taxon>Roseobacteraceae</taxon>
        <taxon>Roseicyclus</taxon>
    </lineage>
</organism>
<dbReference type="AlphaFoldDB" id="A0AA48H8B5"/>